<evidence type="ECO:0000313" key="1">
    <source>
        <dbReference type="EMBL" id="KAL1274215.1"/>
    </source>
</evidence>
<keyword evidence="2" id="KW-1185">Reference proteome</keyword>
<sequence length="69" mass="7468">MSHGGSHGEAPAISLSASERFCSGKLILICTLDWRPTNNFDLRAGDGDCPPEVFVLSASKLLRVKMLHL</sequence>
<proteinExistence type="predicted"/>
<comment type="caution">
    <text evidence="1">The sequence shown here is derived from an EMBL/GenBank/DDBJ whole genome shotgun (WGS) entry which is preliminary data.</text>
</comment>
<accession>A0ABR3NB71</accession>
<organism evidence="1 2">
    <name type="scientific">Cirrhinus molitorella</name>
    <name type="common">mud carp</name>
    <dbReference type="NCBI Taxonomy" id="172907"/>
    <lineage>
        <taxon>Eukaryota</taxon>
        <taxon>Metazoa</taxon>
        <taxon>Chordata</taxon>
        <taxon>Craniata</taxon>
        <taxon>Vertebrata</taxon>
        <taxon>Euteleostomi</taxon>
        <taxon>Actinopterygii</taxon>
        <taxon>Neopterygii</taxon>
        <taxon>Teleostei</taxon>
        <taxon>Ostariophysi</taxon>
        <taxon>Cypriniformes</taxon>
        <taxon>Cyprinidae</taxon>
        <taxon>Labeoninae</taxon>
        <taxon>Labeonini</taxon>
        <taxon>Cirrhinus</taxon>
    </lineage>
</organism>
<gene>
    <name evidence="1" type="ORF">QQF64_027029</name>
</gene>
<protein>
    <submittedName>
        <fullName evidence="1">Uncharacterized protein</fullName>
    </submittedName>
</protein>
<evidence type="ECO:0000313" key="2">
    <source>
        <dbReference type="Proteomes" id="UP001558613"/>
    </source>
</evidence>
<name>A0ABR3NB71_9TELE</name>
<dbReference type="Proteomes" id="UP001558613">
    <property type="component" value="Unassembled WGS sequence"/>
</dbReference>
<reference evidence="1 2" key="1">
    <citation type="submission" date="2023-09" db="EMBL/GenBank/DDBJ databases">
        <authorList>
            <person name="Wang M."/>
        </authorList>
    </citation>
    <scope>NUCLEOTIDE SEQUENCE [LARGE SCALE GENOMIC DNA]</scope>
    <source>
        <strain evidence="1">GT-2023</strain>
        <tissue evidence="1">Liver</tissue>
    </source>
</reference>
<dbReference type="EMBL" id="JAYMGO010000005">
    <property type="protein sequence ID" value="KAL1274215.1"/>
    <property type="molecule type" value="Genomic_DNA"/>
</dbReference>